<dbReference type="AlphaFoldDB" id="B7JCI8"/>
<sequence>MHCLGNAVLLRAQSVQQLPVHQYPYAGSGNKRQHQIPELIAQGNGIHLPGGKIELSGDIAAGFKGQGFDCVERNTKRLKRQQQGYLKDI</sequence>
<keyword evidence="1" id="KW-0614">Plasmid</keyword>
<reference evidence="1" key="1">
    <citation type="journal article" date="2010" name="Infect. Immun.">
        <title>Sequence analysis and characterization of a transferable hybrid plasmid encoding multidrug resistance and enabling zoonotic potential for extraintestinal Escherichia coli.</title>
        <authorList>
            <person name="Johnson T.J."/>
            <person name="Jordan D."/>
            <person name="Kariyawasam S."/>
            <person name="Stell A.L."/>
            <person name="Bell N.P."/>
            <person name="Wannemuehler Y.M."/>
            <person name="Alarcon C.F."/>
            <person name="Li G."/>
            <person name="Tivendale K.A."/>
            <person name="Logue C.M."/>
            <person name="Nolan L.K."/>
        </authorList>
    </citation>
    <scope>NUCLEOTIDE SEQUENCE [LARGE SCALE GENOMIC DNA]</scope>
    <source>
        <strain evidence="1">APEC O103</strain>
        <plasmid evidence="1">pAPEC-O103-ColBM</plasmid>
    </source>
</reference>
<protein>
    <submittedName>
        <fullName evidence="1">Uncharacterized protein</fullName>
    </submittedName>
</protein>
<name>B7JCI8_ECOLX</name>
<geneLocation type="plasmid" evidence="1">
    <name>pAPEC-O103-ColBM</name>
</geneLocation>
<gene>
    <name evidence="1" type="ORF">pO103_95</name>
</gene>
<accession>B7JCI8</accession>
<dbReference type="EMBL" id="CP001232">
    <property type="protein sequence ID" value="ACJ63580.1"/>
    <property type="molecule type" value="Genomic_DNA"/>
</dbReference>
<evidence type="ECO:0000313" key="1">
    <source>
        <dbReference type="EMBL" id="ACJ63580.1"/>
    </source>
</evidence>
<proteinExistence type="predicted"/>
<organism evidence="1">
    <name type="scientific">Escherichia coli</name>
    <dbReference type="NCBI Taxonomy" id="562"/>
    <lineage>
        <taxon>Bacteria</taxon>
        <taxon>Pseudomonadati</taxon>
        <taxon>Pseudomonadota</taxon>
        <taxon>Gammaproteobacteria</taxon>
        <taxon>Enterobacterales</taxon>
        <taxon>Enterobacteriaceae</taxon>
        <taxon>Escherichia</taxon>
    </lineage>
</organism>